<dbReference type="GO" id="GO:0061630">
    <property type="term" value="F:ubiquitin protein ligase activity"/>
    <property type="evidence" value="ECO:0007669"/>
    <property type="project" value="TreeGrafter"/>
</dbReference>
<name>A0AAD8W383_LOLMU</name>
<evidence type="ECO:0000313" key="8">
    <source>
        <dbReference type="Proteomes" id="UP001231189"/>
    </source>
</evidence>
<feature type="compositionally biased region" description="Low complexity" evidence="5">
    <location>
        <begin position="170"/>
        <end position="185"/>
    </location>
</feature>
<feature type="compositionally biased region" description="Low complexity" evidence="5">
    <location>
        <begin position="199"/>
        <end position="208"/>
    </location>
</feature>
<dbReference type="GO" id="GO:0008270">
    <property type="term" value="F:zinc ion binding"/>
    <property type="evidence" value="ECO:0007669"/>
    <property type="project" value="UniProtKB-KW"/>
</dbReference>
<feature type="compositionally biased region" description="Pro residues" evidence="5">
    <location>
        <begin position="101"/>
        <end position="112"/>
    </location>
</feature>
<feature type="compositionally biased region" description="Low complexity" evidence="5">
    <location>
        <begin position="113"/>
        <end position="124"/>
    </location>
</feature>
<dbReference type="SUPFAM" id="SSF57850">
    <property type="entry name" value="RING/U-box"/>
    <property type="match status" value="1"/>
</dbReference>
<evidence type="ECO:0000313" key="7">
    <source>
        <dbReference type="EMBL" id="KAK1631203.1"/>
    </source>
</evidence>
<dbReference type="InterPro" id="IPR013083">
    <property type="entry name" value="Znf_RING/FYVE/PHD"/>
</dbReference>
<keyword evidence="3" id="KW-0862">Zinc</keyword>
<feature type="region of interest" description="Disordered" evidence="5">
    <location>
        <begin position="416"/>
        <end position="436"/>
    </location>
</feature>
<evidence type="ECO:0000256" key="3">
    <source>
        <dbReference type="ARBA" id="ARBA00022833"/>
    </source>
</evidence>
<evidence type="ECO:0000256" key="1">
    <source>
        <dbReference type="ARBA" id="ARBA00022723"/>
    </source>
</evidence>
<dbReference type="AlphaFoldDB" id="A0AAD8W383"/>
<gene>
    <name evidence="7" type="ORF">QYE76_005518</name>
</gene>
<comment type="caution">
    <text evidence="7">The sequence shown here is derived from an EMBL/GenBank/DDBJ whole genome shotgun (WGS) entry which is preliminary data.</text>
</comment>
<dbReference type="GO" id="GO:0005737">
    <property type="term" value="C:cytoplasm"/>
    <property type="evidence" value="ECO:0007669"/>
    <property type="project" value="TreeGrafter"/>
</dbReference>
<dbReference type="Pfam" id="PF13639">
    <property type="entry name" value="zf-RING_2"/>
    <property type="match status" value="1"/>
</dbReference>
<evidence type="ECO:0000256" key="5">
    <source>
        <dbReference type="SAM" id="MobiDB-lite"/>
    </source>
</evidence>
<dbReference type="PROSITE" id="PS50089">
    <property type="entry name" value="ZF_RING_2"/>
    <property type="match status" value="1"/>
</dbReference>
<proteinExistence type="predicted"/>
<dbReference type="GO" id="GO:0016567">
    <property type="term" value="P:protein ubiquitination"/>
    <property type="evidence" value="ECO:0007669"/>
    <property type="project" value="TreeGrafter"/>
</dbReference>
<feature type="compositionally biased region" description="Pro residues" evidence="5">
    <location>
        <begin position="209"/>
        <end position="218"/>
    </location>
</feature>
<evidence type="ECO:0000256" key="4">
    <source>
        <dbReference type="PROSITE-ProRule" id="PRU00175"/>
    </source>
</evidence>
<dbReference type="PANTHER" id="PTHR15710">
    <property type="entry name" value="E3 UBIQUITIN-PROTEIN LIGASE PRAJA"/>
    <property type="match status" value="1"/>
</dbReference>
<evidence type="ECO:0000259" key="6">
    <source>
        <dbReference type="PROSITE" id="PS50089"/>
    </source>
</evidence>
<dbReference type="PANTHER" id="PTHR15710:SF104">
    <property type="entry name" value="RING-TYPE DOMAIN-CONTAINING PROTEIN"/>
    <property type="match status" value="1"/>
</dbReference>
<protein>
    <recommendedName>
        <fullName evidence="6">RING-type domain-containing protein</fullName>
    </recommendedName>
</protein>
<evidence type="ECO:0000256" key="2">
    <source>
        <dbReference type="ARBA" id="ARBA00022771"/>
    </source>
</evidence>
<feature type="compositionally biased region" description="Basic and acidic residues" evidence="5">
    <location>
        <begin position="426"/>
        <end position="436"/>
    </location>
</feature>
<dbReference type="Gene3D" id="3.30.40.10">
    <property type="entry name" value="Zinc/RING finger domain, C3HC4 (zinc finger)"/>
    <property type="match status" value="1"/>
</dbReference>
<dbReference type="InterPro" id="IPR001841">
    <property type="entry name" value="Znf_RING"/>
</dbReference>
<feature type="domain" description="RING-type" evidence="6">
    <location>
        <begin position="324"/>
        <end position="365"/>
    </location>
</feature>
<feature type="compositionally biased region" description="Pro residues" evidence="5">
    <location>
        <begin position="49"/>
        <end position="60"/>
    </location>
</feature>
<dbReference type="Proteomes" id="UP001231189">
    <property type="component" value="Unassembled WGS sequence"/>
</dbReference>
<accession>A0AAD8W383</accession>
<feature type="region of interest" description="Disordered" evidence="5">
    <location>
        <begin position="41"/>
        <end position="238"/>
    </location>
</feature>
<feature type="compositionally biased region" description="Low complexity" evidence="5">
    <location>
        <begin position="61"/>
        <end position="72"/>
    </location>
</feature>
<dbReference type="EMBL" id="JAUUTY010000005">
    <property type="protein sequence ID" value="KAK1631203.1"/>
    <property type="molecule type" value="Genomic_DNA"/>
</dbReference>
<keyword evidence="1" id="KW-0479">Metal-binding</keyword>
<reference evidence="7" key="1">
    <citation type="submission" date="2023-07" db="EMBL/GenBank/DDBJ databases">
        <title>A chromosome-level genome assembly of Lolium multiflorum.</title>
        <authorList>
            <person name="Chen Y."/>
            <person name="Copetti D."/>
            <person name="Kolliker R."/>
            <person name="Studer B."/>
        </authorList>
    </citation>
    <scope>NUCLEOTIDE SEQUENCE</scope>
    <source>
        <strain evidence="7">02402/16</strain>
        <tissue evidence="7">Leaf</tissue>
    </source>
</reference>
<dbReference type="SMART" id="SM00184">
    <property type="entry name" value="RING"/>
    <property type="match status" value="1"/>
</dbReference>
<organism evidence="7 8">
    <name type="scientific">Lolium multiflorum</name>
    <name type="common">Italian ryegrass</name>
    <name type="synonym">Lolium perenne subsp. multiflorum</name>
    <dbReference type="NCBI Taxonomy" id="4521"/>
    <lineage>
        <taxon>Eukaryota</taxon>
        <taxon>Viridiplantae</taxon>
        <taxon>Streptophyta</taxon>
        <taxon>Embryophyta</taxon>
        <taxon>Tracheophyta</taxon>
        <taxon>Spermatophyta</taxon>
        <taxon>Magnoliopsida</taxon>
        <taxon>Liliopsida</taxon>
        <taxon>Poales</taxon>
        <taxon>Poaceae</taxon>
        <taxon>BOP clade</taxon>
        <taxon>Pooideae</taxon>
        <taxon>Poodae</taxon>
        <taxon>Poeae</taxon>
        <taxon>Poeae Chloroplast Group 2 (Poeae type)</taxon>
        <taxon>Loliodinae</taxon>
        <taxon>Loliinae</taxon>
        <taxon>Lolium</taxon>
    </lineage>
</organism>
<sequence>MSMSGSLRCRTCSASFFLPASSSSSFFALCPRCLEVYLDDSPTPDLVLRPPPPPILPPPSTTEETMPSSDDLLPPPLPPWLVQGIPSQDPRSYRFMSSDSPPRPPPPIPPVWVWPSSSSSTSTPWDHLLGPPVPVADSGKEGPPSNMSVRQVCRESRVLSTQEQEEQHRSSSTSTAETTPASQDLLPPPTLPWDDEYDFSSSDSDSQSPPRPPPPPPLYAYDPTFETPLQRGGSRAAPSPAFAYQAATFDTPLQRSRSQAAFAYQAATFDTPLQRGGSPEAPPPVSAYDATFDTPVQRGGSQAAPAASIAALPTVIVADAALVCPICTDPLPISAPARRLPCDHMYHSECIVTWLSLRNSCPVCRGSIPMFDSAATDIASPSTDPTRPAGRRRFLPGGRRIRRICSSLLRRVEISQDRQTNSSRVRQRDSSGDVRV</sequence>
<keyword evidence="2 4" id="KW-0863">Zinc-finger</keyword>
<keyword evidence="8" id="KW-1185">Reference proteome</keyword>